<dbReference type="EMBL" id="FOVN01000018">
    <property type="protein sequence ID" value="SFO02874.1"/>
    <property type="molecule type" value="Genomic_DNA"/>
</dbReference>
<name>A0A1I5DUE0_9FLAO</name>
<evidence type="ECO:0000313" key="2">
    <source>
        <dbReference type="Proteomes" id="UP000198705"/>
    </source>
</evidence>
<accession>A0A1I5DUE0</accession>
<sequence>MILTFEMSKNKGQHKNQIYTYYWVAELEKYENVDEYKEPKIYSLYLTEFYGSEQLESCCLGKVSYPYTMTTGTEFNFPENYDTYLKNLRKLVKDNRKEIQVINKKWKDNHKEKVTVYATTVKGKLCVCEYGGDVILKTGDLISFPKGEFKIIDTFWNDNKNILLFKDFSTFEYGNTH</sequence>
<gene>
    <name evidence="1" type="ORF">SAMN04487989_1182</name>
</gene>
<protein>
    <submittedName>
        <fullName evidence="1">Uncharacterized protein</fullName>
    </submittedName>
</protein>
<reference evidence="2" key="1">
    <citation type="submission" date="2016-10" db="EMBL/GenBank/DDBJ databases">
        <authorList>
            <person name="Varghese N."/>
            <person name="Submissions S."/>
        </authorList>
    </citation>
    <scope>NUCLEOTIDE SEQUENCE [LARGE SCALE GENOMIC DNA]</scope>
    <source>
        <strain evidence="2">DSM 23925</strain>
    </source>
</reference>
<organism evidence="1 2">
    <name type="scientific">Bizionia echini</name>
    <dbReference type="NCBI Taxonomy" id="649333"/>
    <lineage>
        <taxon>Bacteria</taxon>
        <taxon>Pseudomonadati</taxon>
        <taxon>Bacteroidota</taxon>
        <taxon>Flavobacteriia</taxon>
        <taxon>Flavobacteriales</taxon>
        <taxon>Flavobacteriaceae</taxon>
        <taxon>Bizionia</taxon>
    </lineage>
</organism>
<proteinExistence type="predicted"/>
<keyword evidence="2" id="KW-1185">Reference proteome</keyword>
<dbReference type="Proteomes" id="UP000198705">
    <property type="component" value="Unassembled WGS sequence"/>
</dbReference>
<evidence type="ECO:0000313" key="1">
    <source>
        <dbReference type="EMBL" id="SFO02874.1"/>
    </source>
</evidence>
<dbReference type="AlphaFoldDB" id="A0A1I5DUE0"/>